<comment type="catalytic activity">
    <reaction evidence="1 10 11">
        <text>Endohydrolysis of (1-&gt;4)-beta-D-xylosidic linkages in xylans.</text>
        <dbReference type="EC" id="3.2.1.8"/>
    </reaction>
</comment>
<keyword evidence="5 10" id="KW-0858">Xylan degradation</keyword>
<comment type="pathway">
    <text evidence="2 10 11">Glycan degradation; xylan degradation.</text>
</comment>
<dbReference type="SUPFAM" id="SSF49899">
    <property type="entry name" value="Concanavalin A-like lectins/glucanases"/>
    <property type="match status" value="1"/>
</dbReference>
<dbReference type="PANTHER" id="PTHR46828:SF2">
    <property type="entry name" value="ENDO-1,4-BETA-XYLANASE A-RELATED"/>
    <property type="match status" value="1"/>
</dbReference>
<dbReference type="EC" id="3.2.1.8" evidence="4 10"/>
<dbReference type="PROSITE" id="PS51761">
    <property type="entry name" value="GH11_3"/>
    <property type="match status" value="1"/>
</dbReference>
<evidence type="ECO:0000256" key="2">
    <source>
        <dbReference type="ARBA" id="ARBA00004851"/>
    </source>
</evidence>
<dbReference type="GO" id="GO:0045493">
    <property type="term" value="P:xylan catabolic process"/>
    <property type="evidence" value="ECO:0007669"/>
    <property type="project" value="UniProtKB-UniRule"/>
</dbReference>
<evidence type="ECO:0000256" key="3">
    <source>
        <dbReference type="ARBA" id="ARBA00007792"/>
    </source>
</evidence>
<dbReference type="GO" id="GO:0031176">
    <property type="term" value="F:endo-1,4-beta-xylanase activity"/>
    <property type="evidence" value="ECO:0007669"/>
    <property type="project" value="UniProtKB-UniRule"/>
</dbReference>
<evidence type="ECO:0000256" key="9">
    <source>
        <dbReference type="ARBA" id="ARBA00023326"/>
    </source>
</evidence>
<accession>A0AA39GT08</accession>
<evidence type="ECO:0000256" key="8">
    <source>
        <dbReference type="ARBA" id="ARBA00023295"/>
    </source>
</evidence>
<sequence>MILSALFATAFAATVGLASVASEEVHDLGVRGLEARDLEARQQNRFITQYWENDFASLNWTSGPAGQFNLTWNNGFGGNFVVGKGYRPSSDMLFNYSGTFDVDRNAWAYLTLYGWTRNPLVEWYVIEAMGAHNPSDNRSATLYGLVSTDGGTYEVWQKKRTNAPSIDGDNTDFEQYWSVRTSMHCGGTINTGNHWRAWREMGLELGTHQYMALAVEGQRGGGRADLTAGVLPTTRNGFVVVVVVVVEAAFNVFDEGKLYDEKNVDHAQNEQYYL</sequence>
<evidence type="ECO:0000256" key="7">
    <source>
        <dbReference type="ARBA" id="ARBA00023277"/>
    </source>
</evidence>
<evidence type="ECO:0000256" key="11">
    <source>
        <dbReference type="RuleBase" id="RU362015"/>
    </source>
</evidence>
<dbReference type="Gene3D" id="2.60.120.180">
    <property type="match status" value="1"/>
</dbReference>
<keyword evidence="15" id="KW-1185">Reference proteome</keyword>
<evidence type="ECO:0000313" key="15">
    <source>
        <dbReference type="Proteomes" id="UP001175261"/>
    </source>
</evidence>
<feature type="signal peptide" evidence="12">
    <location>
        <begin position="1"/>
        <end position="18"/>
    </location>
</feature>
<organism evidence="14 15">
    <name type="scientific">Sarocladium strictum</name>
    <name type="common">Black bundle disease fungus</name>
    <name type="synonym">Acremonium strictum</name>
    <dbReference type="NCBI Taxonomy" id="5046"/>
    <lineage>
        <taxon>Eukaryota</taxon>
        <taxon>Fungi</taxon>
        <taxon>Dikarya</taxon>
        <taxon>Ascomycota</taxon>
        <taxon>Pezizomycotina</taxon>
        <taxon>Sordariomycetes</taxon>
        <taxon>Hypocreomycetidae</taxon>
        <taxon>Hypocreales</taxon>
        <taxon>Sarocladiaceae</taxon>
        <taxon>Sarocladium</taxon>
    </lineage>
</organism>
<evidence type="ECO:0000259" key="13">
    <source>
        <dbReference type="PROSITE" id="PS51761"/>
    </source>
</evidence>
<feature type="domain" description="GH11" evidence="13">
    <location>
        <begin position="34"/>
        <end position="229"/>
    </location>
</feature>
<dbReference type="PANTHER" id="PTHR46828">
    <property type="entry name" value="ENDO-1,4-BETA-XYLANASE A-RELATED"/>
    <property type="match status" value="1"/>
</dbReference>
<feature type="active site" description="Nucleophile" evidence="10">
    <location>
        <position position="122"/>
    </location>
</feature>
<keyword evidence="12" id="KW-0732">Signal</keyword>
<gene>
    <name evidence="14" type="ORF">NLU13_1057</name>
</gene>
<feature type="chain" id="PRO_5041267979" description="Endo-1,4-beta-xylanase" evidence="12">
    <location>
        <begin position="19"/>
        <end position="274"/>
    </location>
</feature>
<dbReference type="AlphaFoldDB" id="A0AA39GT08"/>
<evidence type="ECO:0000256" key="12">
    <source>
        <dbReference type="SAM" id="SignalP"/>
    </source>
</evidence>
<proteinExistence type="inferred from homology"/>
<keyword evidence="6 10" id="KW-0378">Hydrolase</keyword>
<feature type="active site" description="Proton donor" evidence="10">
    <location>
        <position position="216"/>
    </location>
</feature>
<keyword evidence="9 10" id="KW-0624">Polysaccharide degradation</keyword>
<evidence type="ECO:0000256" key="6">
    <source>
        <dbReference type="ARBA" id="ARBA00022801"/>
    </source>
</evidence>
<name>A0AA39GT08_SARSR</name>
<evidence type="ECO:0000256" key="10">
    <source>
        <dbReference type="PROSITE-ProRule" id="PRU01097"/>
    </source>
</evidence>
<comment type="caution">
    <text evidence="14">The sequence shown here is derived from an EMBL/GenBank/DDBJ whole genome shotgun (WGS) entry which is preliminary data.</text>
</comment>
<dbReference type="InterPro" id="IPR013319">
    <property type="entry name" value="GH11/12"/>
</dbReference>
<dbReference type="EMBL" id="JAPDFR010000001">
    <property type="protein sequence ID" value="KAK0391557.1"/>
    <property type="molecule type" value="Genomic_DNA"/>
</dbReference>
<keyword evidence="7 10" id="KW-0119">Carbohydrate metabolism</keyword>
<evidence type="ECO:0000256" key="4">
    <source>
        <dbReference type="ARBA" id="ARBA00012590"/>
    </source>
</evidence>
<dbReference type="PRINTS" id="PR00911">
    <property type="entry name" value="GLHYDRLASE11"/>
</dbReference>
<evidence type="ECO:0000256" key="1">
    <source>
        <dbReference type="ARBA" id="ARBA00000681"/>
    </source>
</evidence>
<dbReference type="InterPro" id="IPR001137">
    <property type="entry name" value="Glyco_hydro_11"/>
</dbReference>
<dbReference type="Proteomes" id="UP001175261">
    <property type="component" value="Unassembled WGS sequence"/>
</dbReference>
<dbReference type="InterPro" id="IPR013320">
    <property type="entry name" value="ConA-like_dom_sf"/>
</dbReference>
<reference evidence="14" key="1">
    <citation type="submission" date="2022-10" db="EMBL/GenBank/DDBJ databases">
        <title>Determination and structural analysis of whole genome sequence of Sarocladium strictum F4-1.</title>
        <authorList>
            <person name="Hu L."/>
            <person name="Jiang Y."/>
        </authorList>
    </citation>
    <scope>NUCLEOTIDE SEQUENCE</scope>
    <source>
        <strain evidence="14">F4-1</strain>
    </source>
</reference>
<evidence type="ECO:0000256" key="5">
    <source>
        <dbReference type="ARBA" id="ARBA00022651"/>
    </source>
</evidence>
<dbReference type="InterPro" id="IPR033123">
    <property type="entry name" value="GH11_dom"/>
</dbReference>
<dbReference type="Pfam" id="PF00457">
    <property type="entry name" value="Glyco_hydro_11"/>
    <property type="match status" value="1"/>
</dbReference>
<protein>
    <recommendedName>
        <fullName evidence="4 10">Endo-1,4-beta-xylanase</fullName>
        <ecNumber evidence="4 10">3.2.1.8</ecNumber>
    </recommendedName>
</protein>
<keyword evidence="8 10" id="KW-0326">Glycosidase</keyword>
<evidence type="ECO:0000313" key="14">
    <source>
        <dbReference type="EMBL" id="KAK0391557.1"/>
    </source>
</evidence>
<comment type="similarity">
    <text evidence="3 10 11">Belongs to the glycosyl hydrolase 11 (cellulase G) family.</text>
</comment>